<dbReference type="InterPro" id="IPR013762">
    <property type="entry name" value="Integrase-like_cat_sf"/>
</dbReference>
<keyword evidence="6" id="KW-1185">Reference proteome</keyword>
<evidence type="ECO:0000256" key="3">
    <source>
        <dbReference type="ARBA" id="ARBA00023172"/>
    </source>
</evidence>
<feature type="domain" description="Tyr recombinase" evidence="4">
    <location>
        <begin position="202"/>
        <end position="371"/>
    </location>
</feature>
<dbReference type="Gene3D" id="1.10.150.130">
    <property type="match status" value="1"/>
</dbReference>
<evidence type="ECO:0000256" key="1">
    <source>
        <dbReference type="ARBA" id="ARBA00008857"/>
    </source>
</evidence>
<dbReference type="GO" id="GO:0015074">
    <property type="term" value="P:DNA integration"/>
    <property type="evidence" value="ECO:0007669"/>
    <property type="project" value="InterPro"/>
</dbReference>
<gene>
    <name evidence="5" type="ORF">FHW36_112131</name>
</gene>
<proteinExistence type="inferred from homology"/>
<protein>
    <submittedName>
        <fullName evidence="5">Site-specific recombinase XerC</fullName>
    </submittedName>
</protein>
<evidence type="ECO:0000313" key="5">
    <source>
        <dbReference type="EMBL" id="TWF33690.1"/>
    </source>
</evidence>
<evidence type="ECO:0000313" key="6">
    <source>
        <dbReference type="Proteomes" id="UP000320811"/>
    </source>
</evidence>
<dbReference type="RefSeq" id="WP_145674380.1">
    <property type="nucleotide sequence ID" value="NZ_VIWO01000012.1"/>
</dbReference>
<dbReference type="PANTHER" id="PTHR30349:SF64">
    <property type="entry name" value="PROPHAGE INTEGRASE INTD-RELATED"/>
    <property type="match status" value="1"/>
</dbReference>
<organism evidence="5 6">
    <name type="scientific">Chitinophaga polysaccharea</name>
    <dbReference type="NCBI Taxonomy" id="1293035"/>
    <lineage>
        <taxon>Bacteria</taxon>
        <taxon>Pseudomonadati</taxon>
        <taxon>Bacteroidota</taxon>
        <taxon>Chitinophagia</taxon>
        <taxon>Chitinophagales</taxon>
        <taxon>Chitinophagaceae</taxon>
        <taxon>Chitinophaga</taxon>
    </lineage>
</organism>
<dbReference type="AlphaFoldDB" id="A0A561P6F7"/>
<dbReference type="PROSITE" id="PS51898">
    <property type="entry name" value="TYR_RECOMBINASE"/>
    <property type="match status" value="1"/>
</dbReference>
<evidence type="ECO:0000256" key="2">
    <source>
        <dbReference type="ARBA" id="ARBA00023125"/>
    </source>
</evidence>
<keyword evidence="3" id="KW-0233">DNA recombination</keyword>
<accession>A0A561P6F7</accession>
<dbReference type="EMBL" id="VIWO01000012">
    <property type="protein sequence ID" value="TWF33690.1"/>
    <property type="molecule type" value="Genomic_DNA"/>
</dbReference>
<dbReference type="Proteomes" id="UP000320811">
    <property type="component" value="Unassembled WGS sequence"/>
</dbReference>
<dbReference type="InterPro" id="IPR011010">
    <property type="entry name" value="DNA_brk_join_enz"/>
</dbReference>
<dbReference type="GO" id="GO:0003677">
    <property type="term" value="F:DNA binding"/>
    <property type="evidence" value="ECO:0007669"/>
    <property type="project" value="UniProtKB-KW"/>
</dbReference>
<dbReference type="Pfam" id="PF13102">
    <property type="entry name" value="Phage_int_SAM_5"/>
    <property type="match status" value="1"/>
</dbReference>
<keyword evidence="2" id="KW-0238">DNA-binding</keyword>
<dbReference type="InterPro" id="IPR025269">
    <property type="entry name" value="SAM-like_dom"/>
</dbReference>
<dbReference type="SUPFAM" id="SSF56349">
    <property type="entry name" value="DNA breaking-rejoining enzymes"/>
    <property type="match status" value="1"/>
</dbReference>
<dbReference type="Gene3D" id="1.10.443.10">
    <property type="entry name" value="Intergrase catalytic core"/>
    <property type="match status" value="1"/>
</dbReference>
<name>A0A561P6F7_9BACT</name>
<dbReference type="InterPro" id="IPR010998">
    <property type="entry name" value="Integrase_recombinase_N"/>
</dbReference>
<dbReference type="Pfam" id="PF00589">
    <property type="entry name" value="Phage_integrase"/>
    <property type="match status" value="1"/>
</dbReference>
<comment type="similarity">
    <text evidence="1">Belongs to the 'phage' integrase family.</text>
</comment>
<dbReference type="GO" id="GO:0006310">
    <property type="term" value="P:DNA recombination"/>
    <property type="evidence" value="ECO:0007669"/>
    <property type="project" value="UniProtKB-KW"/>
</dbReference>
<evidence type="ECO:0000259" key="4">
    <source>
        <dbReference type="PROSITE" id="PS51898"/>
    </source>
</evidence>
<sequence length="380" mass="43982">MKIYLLKRKSTISEESGKVRKTSLYLAYHYGPHQPREYEFLNLYLYEKPRTQLERDHNKQTTLLAETIKAKKILVANSSQHGFISPILGKTSFIGFFKKVMETKTDSEGNKGCWDSAYKHLLAFSNGKDIIMDQVNEMFLERFKEYLLTTKARRGNKERKLAVNTALSYYTKVKAAIKEAHIKKLLRENPVTRVKGIKAAETHRQYLIFEELQVLMNTECDVPILKQAFLFSALTGLRFSDIHALRWNNIQYSEADGWCIQFTQKKTKSAETLPIHEQAVELLEEKRIDDGRVFEGLQYSAWHNVKLREWVSAAGINKKITFHCARYSFATLQLSMNTDIYTVSKLLGHKNLKTTEIYGKVINKRKIEAANKIPLLTSNK</sequence>
<dbReference type="CDD" id="cd01185">
    <property type="entry name" value="INTN1_C_like"/>
    <property type="match status" value="1"/>
</dbReference>
<dbReference type="PANTHER" id="PTHR30349">
    <property type="entry name" value="PHAGE INTEGRASE-RELATED"/>
    <property type="match status" value="1"/>
</dbReference>
<dbReference type="OrthoDB" id="9806835at2"/>
<reference evidence="5 6" key="1">
    <citation type="submission" date="2019-06" db="EMBL/GenBank/DDBJ databases">
        <title>Sorghum-associated microbial communities from plants grown in Nebraska, USA.</title>
        <authorList>
            <person name="Schachtman D."/>
        </authorList>
    </citation>
    <scope>NUCLEOTIDE SEQUENCE [LARGE SCALE GENOMIC DNA]</scope>
    <source>
        <strain evidence="5 6">1209</strain>
    </source>
</reference>
<dbReference type="InterPro" id="IPR050090">
    <property type="entry name" value="Tyrosine_recombinase_XerCD"/>
</dbReference>
<comment type="caution">
    <text evidence="5">The sequence shown here is derived from an EMBL/GenBank/DDBJ whole genome shotgun (WGS) entry which is preliminary data.</text>
</comment>
<dbReference type="InterPro" id="IPR002104">
    <property type="entry name" value="Integrase_catalytic"/>
</dbReference>